<proteinExistence type="predicted"/>
<evidence type="ECO:0000313" key="3">
    <source>
        <dbReference type="Proteomes" id="UP001549031"/>
    </source>
</evidence>
<protein>
    <submittedName>
        <fullName evidence="2">Uncharacterized protein</fullName>
    </submittedName>
</protein>
<dbReference type="EMBL" id="JBEPLJ010000015">
    <property type="protein sequence ID" value="MET3587641.1"/>
    <property type="molecule type" value="Genomic_DNA"/>
</dbReference>
<keyword evidence="1" id="KW-0472">Membrane</keyword>
<accession>A0ABV2HAS8</accession>
<feature type="transmembrane region" description="Helical" evidence="1">
    <location>
        <begin position="24"/>
        <end position="43"/>
    </location>
</feature>
<organism evidence="2 3">
    <name type="scientific">Pseudorhizobium tarimense</name>
    <dbReference type="NCBI Taxonomy" id="1079109"/>
    <lineage>
        <taxon>Bacteria</taxon>
        <taxon>Pseudomonadati</taxon>
        <taxon>Pseudomonadota</taxon>
        <taxon>Alphaproteobacteria</taxon>
        <taxon>Hyphomicrobiales</taxon>
        <taxon>Rhizobiaceae</taxon>
        <taxon>Rhizobium/Agrobacterium group</taxon>
        <taxon>Pseudorhizobium</taxon>
    </lineage>
</organism>
<keyword evidence="1" id="KW-1133">Transmembrane helix</keyword>
<sequence length="44" mass="4783">MQKTRRAQAVAIAQAQERAQTVRVRLFVVSVCAIAALLSLPAVF</sequence>
<dbReference type="Proteomes" id="UP001549031">
    <property type="component" value="Unassembled WGS sequence"/>
</dbReference>
<evidence type="ECO:0000313" key="2">
    <source>
        <dbReference type="EMBL" id="MET3587641.1"/>
    </source>
</evidence>
<reference evidence="2 3" key="1">
    <citation type="submission" date="2024-06" db="EMBL/GenBank/DDBJ databases">
        <title>Genomic Encyclopedia of Type Strains, Phase IV (KMG-IV): sequencing the most valuable type-strain genomes for metagenomic binning, comparative biology and taxonomic classification.</title>
        <authorList>
            <person name="Goeker M."/>
        </authorList>
    </citation>
    <scope>NUCLEOTIDE SEQUENCE [LARGE SCALE GENOMIC DNA]</scope>
    <source>
        <strain evidence="2 3">DSM 105042</strain>
    </source>
</reference>
<name>A0ABV2HAS8_9HYPH</name>
<keyword evidence="3" id="KW-1185">Reference proteome</keyword>
<evidence type="ECO:0000256" key="1">
    <source>
        <dbReference type="SAM" id="Phobius"/>
    </source>
</evidence>
<comment type="caution">
    <text evidence="2">The sequence shown here is derived from an EMBL/GenBank/DDBJ whole genome shotgun (WGS) entry which is preliminary data.</text>
</comment>
<gene>
    <name evidence="2" type="ORF">ABID21_003769</name>
</gene>
<keyword evidence="1" id="KW-0812">Transmembrane</keyword>